<keyword evidence="2" id="KW-0949">S-adenosyl-L-methionine</keyword>
<dbReference type="SFLD" id="SFLDS00029">
    <property type="entry name" value="Radical_SAM"/>
    <property type="match status" value="1"/>
</dbReference>
<feature type="domain" description="B12-binding" evidence="6">
    <location>
        <begin position="3"/>
        <end position="162"/>
    </location>
</feature>
<evidence type="ECO:0000259" key="7">
    <source>
        <dbReference type="PROSITE" id="PS51918"/>
    </source>
</evidence>
<protein>
    <submittedName>
        <fullName evidence="8">Radical SAM protein</fullName>
    </submittedName>
</protein>
<dbReference type="Gene3D" id="3.40.50.280">
    <property type="entry name" value="Cobalamin-binding domain"/>
    <property type="match status" value="1"/>
</dbReference>
<dbReference type="AlphaFoldDB" id="A0A8J6T2S5"/>
<dbReference type="CDD" id="cd01335">
    <property type="entry name" value="Radical_SAM"/>
    <property type="match status" value="1"/>
</dbReference>
<dbReference type="InterPro" id="IPR058240">
    <property type="entry name" value="rSAM_sf"/>
</dbReference>
<evidence type="ECO:0000256" key="5">
    <source>
        <dbReference type="ARBA" id="ARBA00023014"/>
    </source>
</evidence>
<dbReference type="GO" id="GO:0051539">
    <property type="term" value="F:4 iron, 4 sulfur cluster binding"/>
    <property type="evidence" value="ECO:0007669"/>
    <property type="project" value="UniProtKB-KW"/>
</dbReference>
<evidence type="ECO:0000256" key="3">
    <source>
        <dbReference type="ARBA" id="ARBA00022723"/>
    </source>
</evidence>
<dbReference type="PROSITE" id="PS51332">
    <property type="entry name" value="B12_BINDING"/>
    <property type="match status" value="1"/>
</dbReference>
<dbReference type="GO" id="GO:0031419">
    <property type="term" value="F:cobalamin binding"/>
    <property type="evidence" value="ECO:0007669"/>
    <property type="project" value="InterPro"/>
</dbReference>
<dbReference type="InterPro" id="IPR006638">
    <property type="entry name" value="Elp3/MiaA/NifB-like_rSAM"/>
</dbReference>
<gene>
    <name evidence="8" type="ORF">H8E19_06850</name>
</gene>
<evidence type="ECO:0000313" key="8">
    <source>
        <dbReference type="EMBL" id="MBC8177110.1"/>
    </source>
</evidence>
<comment type="cofactor">
    <cofactor evidence="1">
        <name>[4Fe-4S] cluster</name>
        <dbReference type="ChEBI" id="CHEBI:49883"/>
    </cofactor>
</comment>
<evidence type="ECO:0000259" key="6">
    <source>
        <dbReference type="PROSITE" id="PS51332"/>
    </source>
</evidence>
<dbReference type="InterPro" id="IPR051198">
    <property type="entry name" value="BchE-like"/>
</dbReference>
<dbReference type="Pfam" id="PF04055">
    <property type="entry name" value="Radical_SAM"/>
    <property type="match status" value="1"/>
</dbReference>
<reference evidence="8 9" key="1">
    <citation type="submission" date="2020-08" db="EMBL/GenBank/DDBJ databases">
        <title>Bridging the membrane lipid divide: bacteria of the FCB group superphylum have the potential to synthesize archaeal ether lipids.</title>
        <authorList>
            <person name="Villanueva L."/>
            <person name="Von Meijenfeldt F.A.B."/>
            <person name="Westbye A.B."/>
            <person name="Yadav S."/>
            <person name="Hopmans E.C."/>
            <person name="Dutilh B.E."/>
            <person name="Sinninghe Damste J.S."/>
        </authorList>
    </citation>
    <scope>NUCLEOTIDE SEQUENCE [LARGE SCALE GENOMIC DNA]</scope>
    <source>
        <strain evidence="8">NIOZ-UU27</strain>
    </source>
</reference>
<comment type="caution">
    <text evidence="8">The sequence shown here is derived from an EMBL/GenBank/DDBJ whole genome shotgun (WGS) entry which is preliminary data.</text>
</comment>
<evidence type="ECO:0000256" key="4">
    <source>
        <dbReference type="ARBA" id="ARBA00023004"/>
    </source>
</evidence>
<evidence type="ECO:0000256" key="1">
    <source>
        <dbReference type="ARBA" id="ARBA00001966"/>
    </source>
</evidence>
<keyword evidence="5" id="KW-0411">Iron-sulfur</keyword>
<evidence type="ECO:0000256" key="2">
    <source>
        <dbReference type="ARBA" id="ARBA00022691"/>
    </source>
</evidence>
<keyword evidence="4" id="KW-0408">Iron</keyword>
<dbReference type="GO" id="GO:0003824">
    <property type="term" value="F:catalytic activity"/>
    <property type="evidence" value="ECO:0007669"/>
    <property type="project" value="InterPro"/>
</dbReference>
<dbReference type="PANTHER" id="PTHR43409">
    <property type="entry name" value="ANAEROBIC MAGNESIUM-PROTOPORPHYRIN IX MONOMETHYL ESTER CYCLASE-RELATED"/>
    <property type="match status" value="1"/>
</dbReference>
<dbReference type="InterPro" id="IPR034466">
    <property type="entry name" value="Methyltransferase_Class_B"/>
</dbReference>
<keyword evidence="3" id="KW-0479">Metal-binding</keyword>
<dbReference type="EMBL" id="JACNJD010000187">
    <property type="protein sequence ID" value="MBC8177110.1"/>
    <property type="molecule type" value="Genomic_DNA"/>
</dbReference>
<proteinExistence type="predicted"/>
<dbReference type="GO" id="GO:0046872">
    <property type="term" value="F:metal ion binding"/>
    <property type="evidence" value="ECO:0007669"/>
    <property type="project" value="UniProtKB-KW"/>
</dbReference>
<dbReference type="PROSITE" id="PS51918">
    <property type="entry name" value="RADICAL_SAM"/>
    <property type="match status" value="1"/>
</dbReference>
<dbReference type="Gene3D" id="3.80.30.20">
    <property type="entry name" value="tm_1862 like domain"/>
    <property type="match status" value="1"/>
</dbReference>
<dbReference type="SFLD" id="SFLDG01082">
    <property type="entry name" value="B12-binding_domain_containing"/>
    <property type="match status" value="1"/>
</dbReference>
<name>A0A8J6T2S5_9DELT</name>
<sequence length="543" mass="62090">MKKARVLLLYTDRYYLIKQVYPFGLDLIGNYLRQSGHVVTVEYPFLPQPDLETNLLNILEKSMPEVIGLGIRNIDTCMSCETYGNYGENDYKTFYFLPEIRKIAGLIKKHAPGVPVIAGGGAFTISPAAILKYLRIEYGVVGEGEEPLRQFIEAFPDKEMINRIPGLARLDDGFRVNPRKAYRFMGDALFPGRERKFHYAFETAGLPVQVKRGCNQRCSYCVEPIIEGKEIVFRKIDRIIGELKSIWKKDDGIRNIFFVDTEFNLPDLTFCSHLVERIIEEDLHDRFSFASQFLPKPFDSDFAGLLAEAGFSIILTCDSFADEVLKNNQTSYRERDICNTLEACEQHGLACTISMIFGLPGETYETIDYSLKQMKRHSPGFLRRYEYTIGGRIYQGTRLCRAIEKGGEGAHLYGTRSEGYILPYYFCAPEGPLKLKQHIEKGLGYAIPYENRYDETAVRCLAIAYMADQGRWGNVISRFVESDLPVRSQIYDYLFRRLTEAGKIDDARVVSENLLSAIGKENKDPGYRDQVELIRFYLSLLGE</sequence>
<dbReference type="InterPro" id="IPR023404">
    <property type="entry name" value="rSAM_horseshoe"/>
</dbReference>
<dbReference type="Proteomes" id="UP000650524">
    <property type="component" value="Unassembled WGS sequence"/>
</dbReference>
<dbReference type="InterPro" id="IPR006158">
    <property type="entry name" value="Cobalamin-bd"/>
</dbReference>
<dbReference type="SFLD" id="SFLDG01123">
    <property type="entry name" value="methyltransferase_(Class_B)"/>
    <property type="match status" value="1"/>
</dbReference>
<dbReference type="InterPro" id="IPR007197">
    <property type="entry name" value="rSAM"/>
</dbReference>
<organism evidence="8 9">
    <name type="scientific">Candidatus Desulfacyla euxinica</name>
    <dbReference type="NCBI Taxonomy" id="2841693"/>
    <lineage>
        <taxon>Bacteria</taxon>
        <taxon>Deltaproteobacteria</taxon>
        <taxon>Candidatus Desulfacyla</taxon>
    </lineage>
</organism>
<dbReference type="SMART" id="SM00729">
    <property type="entry name" value="Elp3"/>
    <property type="match status" value="1"/>
</dbReference>
<evidence type="ECO:0000313" key="9">
    <source>
        <dbReference type="Proteomes" id="UP000650524"/>
    </source>
</evidence>
<dbReference type="SUPFAM" id="SSF102114">
    <property type="entry name" value="Radical SAM enzymes"/>
    <property type="match status" value="1"/>
</dbReference>
<feature type="domain" description="Radical SAM core" evidence="7">
    <location>
        <begin position="198"/>
        <end position="416"/>
    </location>
</feature>
<accession>A0A8J6T2S5</accession>